<evidence type="ECO:0000256" key="1">
    <source>
        <dbReference type="SAM" id="MobiDB-lite"/>
    </source>
</evidence>
<sequence>MKRKIKSPENKITTLVQNEQVANDKQQPKGSTAHTNDKKKIHKSKFDLGKSLSKHGLVLNIEKLGYDSNTADLTETQKKILNFYEVSTSVRKNICTPITKLYDVLHLKADTDHSIKLGVTNELVKYYSENKNPMKKSNIPEHLQPLCFIEDATGGRGTKKTDETVLNLQNLVDVVNNKDTPGSQYIETINYDIKANKASNLKSVSNQMLDFLKDDIHNFDMHEKNKQKKSNNEVDNNDVGKKMVRRKAGEVIEWKPLPPAVVLGYRKGTGVDDTNEYYQYKTSSCLGVLNLRNLRAWKRSKRQ</sequence>
<feature type="compositionally biased region" description="Polar residues" evidence="1">
    <location>
        <begin position="10"/>
        <end position="34"/>
    </location>
</feature>
<protein>
    <submittedName>
        <fullName evidence="2">Unnamed protein product</fullName>
    </submittedName>
</protein>
<accession>A0A9W6SXA2</accession>
<organism evidence="2 3">
    <name type="scientific">Candida boidinii</name>
    <name type="common">Yeast</name>
    <dbReference type="NCBI Taxonomy" id="5477"/>
    <lineage>
        <taxon>Eukaryota</taxon>
        <taxon>Fungi</taxon>
        <taxon>Dikarya</taxon>
        <taxon>Ascomycota</taxon>
        <taxon>Saccharomycotina</taxon>
        <taxon>Pichiomycetes</taxon>
        <taxon>Pichiales</taxon>
        <taxon>Pichiaceae</taxon>
        <taxon>Ogataea</taxon>
        <taxon>Ogataea/Candida clade</taxon>
    </lineage>
</organism>
<reference evidence="2" key="1">
    <citation type="submission" date="2023-04" db="EMBL/GenBank/DDBJ databases">
        <title>Candida boidinii NBRC 10035.</title>
        <authorList>
            <person name="Ichikawa N."/>
            <person name="Sato H."/>
            <person name="Tonouchi N."/>
        </authorList>
    </citation>
    <scope>NUCLEOTIDE SEQUENCE</scope>
    <source>
        <strain evidence="2">NBRC 10035</strain>
    </source>
</reference>
<name>A0A9W6SXA2_CANBO</name>
<proteinExistence type="predicted"/>
<comment type="caution">
    <text evidence="2">The sequence shown here is derived from an EMBL/GenBank/DDBJ whole genome shotgun (WGS) entry which is preliminary data.</text>
</comment>
<evidence type="ECO:0000313" key="2">
    <source>
        <dbReference type="EMBL" id="GME69042.1"/>
    </source>
</evidence>
<dbReference type="Proteomes" id="UP001165120">
    <property type="component" value="Unassembled WGS sequence"/>
</dbReference>
<keyword evidence="3" id="KW-1185">Reference proteome</keyword>
<feature type="region of interest" description="Disordered" evidence="1">
    <location>
        <begin position="1"/>
        <end position="44"/>
    </location>
</feature>
<dbReference type="AlphaFoldDB" id="A0A9W6SXA2"/>
<evidence type="ECO:0000313" key="3">
    <source>
        <dbReference type="Proteomes" id="UP001165120"/>
    </source>
</evidence>
<dbReference type="EMBL" id="BSXN01000559">
    <property type="protein sequence ID" value="GME69042.1"/>
    <property type="molecule type" value="Genomic_DNA"/>
</dbReference>
<gene>
    <name evidence="2" type="ORF">Cboi02_000203800</name>
</gene>